<dbReference type="NCBIfam" id="TIGR03891">
    <property type="entry name" value="thiopep_ocin"/>
    <property type="match status" value="1"/>
</dbReference>
<dbReference type="Proteomes" id="UP000604117">
    <property type="component" value="Unassembled WGS sequence"/>
</dbReference>
<gene>
    <name evidence="3" type="ORF">Asi02nite_30970</name>
</gene>
<name>A0ABQ4CQL0_9ACTN</name>
<evidence type="ECO:0000313" key="3">
    <source>
        <dbReference type="EMBL" id="GIF73579.1"/>
    </source>
</evidence>
<dbReference type="InterPro" id="IPR006827">
    <property type="entry name" value="Lant_deHydtase_N"/>
</dbReference>
<protein>
    <submittedName>
        <fullName evidence="3">Lantibiotic dehydratase</fullName>
    </submittedName>
</protein>
<feature type="domain" description="Lantibiotic dehydratase N-terminal" evidence="1">
    <location>
        <begin position="41"/>
        <end position="694"/>
    </location>
</feature>
<keyword evidence="4" id="KW-1185">Reference proteome</keyword>
<dbReference type="InterPro" id="IPR023809">
    <property type="entry name" value="Thiopep_bacteriocin_synth_dom"/>
</dbReference>
<accession>A0ABQ4CQL0</accession>
<dbReference type="Pfam" id="PF04738">
    <property type="entry name" value="Lant_dehydr_N"/>
    <property type="match status" value="1"/>
</dbReference>
<proteinExistence type="predicted"/>
<comment type="caution">
    <text evidence="3">The sequence shown here is derived from an EMBL/GenBank/DDBJ whole genome shotgun (WGS) entry which is preliminary data.</text>
</comment>
<sequence length="1033" mass="114464">MLARLSMFAKDALPRPMDSFEQPTPQSRREITRFLADVTSDPLLSEAIALASPSLSAELDQARNGLVEWAALKRIALGVSRYVARIRSRATPFGLMAGVALAHVADRTHLRYGNDHRKVVRPDGEWVASTIRAWEKNAADIPQVRVWLHPSCHQRGERLVLPTIEDYYGPSSRVTGGHQEASVRLTAPIVFLVDLCCTATPIGQVVSETRSAFPKTSEADVWSAVQHLLDYGFLVSELWTALQVADPIARLLSLNPSATAPSAAHLRAVRSAVTAYETSKLGAGGAQLAEVAALTRGGGDHMGINSVQVDLTMDIDFRLPRHVLRHVESAVSALGRVSPARSRVTSLVDYHRDFVEQFGLMNPVPVMQVIDPNRGIGVPAEFVRPPSSRSLRPPSAHPVEGLTRLADAANSALSSESNELELGERLIDHLNDEPDAPVWPSADVTIQIHASGVEAIDHGEYMLSVLPHGAALQAGRTFGRFLDGIGVTETMSAMIAQHDREDGPERVQLQFRPSVARHFNVARAPAQTRRCLWLDGPIRSDIWPSGPDPKATYLSADKLGLYASNEGLHVVDLVDGHEISVTSPHMLAADLAPNLVRLLDRIEELNSRPFRTWSWRTLDAWPRLPRVRYGRSVLYPARWHPLELRDGVRAREAEWTTTVASWQRRLRVPDDIVVSHDGTRTSLNLSTPGDRSMLRRQLERTPSTLIFEDLSKTLGATDWLAGREHELTVPLFATPEARRPARPRIAVKGRDCWAGATERRTAVHFPGEGWAYFRLYVSSGSTDAFLTESLAQLVSSLLDVPTQWFFVRYNVPSEHIRLRIQSDPLILTKVAEWGRRQWARGGLRDFDLATYVPETWRYGPGSVMRSAEALFWRDSQATLAQLGGRIAKRLGVTTPELAAINYLNIMMSLGLPSWREMICDGIPQGRPDGISREQRRRLAALAGGADAWARLAMHAAGRDLMASWRQRSVSAANYGKQLRSRAQGRSDVTVEAVMSLLHMHFNRSSATSDLAERQSLSLLRELVHSQLATETSR</sequence>
<feature type="domain" description="Thiopeptide-type bacteriocin biosynthesis" evidence="2">
    <location>
        <begin position="770"/>
        <end position="1022"/>
    </location>
</feature>
<evidence type="ECO:0000259" key="2">
    <source>
        <dbReference type="Pfam" id="PF14028"/>
    </source>
</evidence>
<organism evidence="3 4">
    <name type="scientific">Asanoa siamensis</name>
    <dbReference type="NCBI Taxonomy" id="926357"/>
    <lineage>
        <taxon>Bacteria</taxon>
        <taxon>Bacillati</taxon>
        <taxon>Actinomycetota</taxon>
        <taxon>Actinomycetes</taxon>
        <taxon>Micromonosporales</taxon>
        <taxon>Micromonosporaceae</taxon>
        <taxon>Asanoa</taxon>
    </lineage>
</organism>
<dbReference type="EMBL" id="BONE01000022">
    <property type="protein sequence ID" value="GIF73579.1"/>
    <property type="molecule type" value="Genomic_DNA"/>
</dbReference>
<dbReference type="Pfam" id="PF14028">
    <property type="entry name" value="Lant_dehydr_C"/>
    <property type="match status" value="1"/>
</dbReference>
<reference evidence="3 4" key="1">
    <citation type="submission" date="2021-01" db="EMBL/GenBank/DDBJ databases">
        <title>Whole genome shotgun sequence of Asanoa siamensis NBRC 107932.</title>
        <authorList>
            <person name="Komaki H."/>
            <person name="Tamura T."/>
        </authorList>
    </citation>
    <scope>NUCLEOTIDE SEQUENCE [LARGE SCALE GENOMIC DNA]</scope>
    <source>
        <strain evidence="3 4">NBRC 107932</strain>
    </source>
</reference>
<evidence type="ECO:0000259" key="1">
    <source>
        <dbReference type="Pfam" id="PF04738"/>
    </source>
</evidence>
<evidence type="ECO:0000313" key="4">
    <source>
        <dbReference type="Proteomes" id="UP000604117"/>
    </source>
</evidence>